<keyword evidence="1" id="KW-0808">Transferase</keyword>
<dbReference type="Gene3D" id="3.40.50.300">
    <property type="entry name" value="P-loop containing nucleotide triphosphate hydrolases"/>
    <property type="match status" value="2"/>
</dbReference>
<dbReference type="PROSITE" id="PS51192">
    <property type="entry name" value="HELICASE_ATP_BIND_1"/>
    <property type="match status" value="1"/>
</dbReference>
<dbReference type="InterPro" id="IPR014001">
    <property type="entry name" value="Helicase_ATP-bd"/>
</dbReference>
<feature type="compositionally biased region" description="Low complexity" evidence="11">
    <location>
        <begin position="176"/>
        <end position="187"/>
    </location>
</feature>
<feature type="compositionally biased region" description="Basic residues" evidence="11">
    <location>
        <begin position="469"/>
        <end position="479"/>
    </location>
</feature>
<evidence type="ECO:0000259" key="12">
    <source>
        <dbReference type="PROSITE" id="PS51192"/>
    </source>
</evidence>
<dbReference type="InterPro" id="IPR027417">
    <property type="entry name" value="P-loop_NTPase"/>
</dbReference>
<evidence type="ECO:0000259" key="13">
    <source>
        <dbReference type="PROSITE" id="PS51194"/>
    </source>
</evidence>
<feature type="domain" description="RING-type" evidence="14">
    <location>
        <begin position="2244"/>
        <end position="2460"/>
    </location>
</feature>
<dbReference type="InterPro" id="IPR011545">
    <property type="entry name" value="DEAD/DEAH_box_helicase_dom"/>
</dbReference>
<dbReference type="PROSITE" id="PS51873">
    <property type="entry name" value="TRIAD"/>
    <property type="match status" value="1"/>
</dbReference>
<dbReference type="CDD" id="cd20335">
    <property type="entry name" value="BRcat_RBR"/>
    <property type="match status" value="1"/>
</dbReference>
<feature type="domain" description="Helicase C-terminal" evidence="13">
    <location>
        <begin position="1028"/>
        <end position="1205"/>
    </location>
</feature>
<evidence type="ECO:0000256" key="11">
    <source>
        <dbReference type="SAM" id="MobiDB-lite"/>
    </source>
</evidence>
<evidence type="ECO:0000256" key="8">
    <source>
        <dbReference type="ARBA" id="ARBA00022806"/>
    </source>
</evidence>
<feature type="compositionally biased region" description="Basic and acidic residues" evidence="11">
    <location>
        <begin position="242"/>
        <end position="265"/>
    </location>
</feature>
<dbReference type="Pfam" id="PF00271">
    <property type="entry name" value="Helicase_C"/>
    <property type="match status" value="1"/>
</dbReference>
<feature type="region of interest" description="Disordered" evidence="11">
    <location>
        <begin position="455"/>
        <end position="479"/>
    </location>
</feature>
<evidence type="ECO:0000256" key="10">
    <source>
        <dbReference type="ARBA" id="ARBA00022840"/>
    </source>
</evidence>
<dbReference type="Gene3D" id="1.20.120.1750">
    <property type="match status" value="1"/>
</dbReference>
<feature type="region of interest" description="Disordered" evidence="11">
    <location>
        <begin position="1412"/>
        <end position="1445"/>
    </location>
</feature>
<feature type="compositionally biased region" description="Basic and acidic residues" evidence="11">
    <location>
        <begin position="455"/>
        <end position="468"/>
    </location>
</feature>
<feature type="compositionally biased region" description="Basic and acidic residues" evidence="11">
    <location>
        <begin position="1426"/>
        <end position="1445"/>
    </location>
</feature>
<evidence type="ECO:0000256" key="2">
    <source>
        <dbReference type="ARBA" id="ARBA00022723"/>
    </source>
</evidence>
<evidence type="ECO:0008006" key="17">
    <source>
        <dbReference type="Google" id="ProtNLM"/>
    </source>
</evidence>
<dbReference type="PANTHER" id="PTHR18934:SF99">
    <property type="entry name" value="ATP-DEPENDENT RNA HELICASE DHX37-RELATED"/>
    <property type="match status" value="1"/>
</dbReference>
<dbReference type="InterPro" id="IPR002867">
    <property type="entry name" value="IBR_dom"/>
</dbReference>
<dbReference type="Gene3D" id="1.20.120.1080">
    <property type="match status" value="1"/>
</dbReference>
<sequence>MLKFGEAICSEPNRVFGVYFYSIKTFFKRPQPTSIVNQLAKELCAEIRLEDPKDLYIHFRASPISNSLVIQFPRGVFKPEMFRSTCSTFPYSNPRVLLLPEDTHIAESVTRTIRADRPYKEAVLPGRIFLNREYRDRKIAEGVFIAFSEDKTSTLIFAKSDEILRVVVDDIRTQQSKSPKFPGSGPKKVQKSFKPGSHFDSAKPKYLKDKRTKNGKESTLFEGEKLKYQKEIKPPTPVKKREHIEPKKKYSETKKPSKSSDNDERFEYTSIISEIDILGDDPSDTSSSYVCSSSDSDSAISASSSEPSMSALGFKTLQSFSLDDEKFDFAKEIIDFKIYPSDRASSHTSSEFDEMSFSDIEDIPVKKTEFDYLKFMRKLFKVDLYRVEEDAKTRVENMIKKLRILAREDILKKKGKKRFIITKDQDTLKKNIKSKLSFVSISEPCKVLRNLFRQDDSNPSEEKKQSRKQDKRAHYKSKHKQTARIDVHKAACFLFNVFYCICESPTNIMKCTKSELKMHAKNTVIFVDYSGNIILGSSYRGHQFKTMVSVFRNIVHLCQAIPISDSTHDYLASVPGSDGKTNLSKLRDEFGVVIHLPDKARKEFDGFEAQEVDTRENRKSNRGMCRIIGFSPKGSSDLKKLENHLKIRDMIVLREFLKKKLPVFSREKDILEHLFFNKTLVLTAETGSGKSVGIPLLLALRMKNDAGALGFFDGKPGAIVISQPRAFASVLTSDYVSQLANSTGIVVSCCNRYHSLKEELDSAESDLASWMHSDRTGFFTPRIIFTVNGALLRVMGDDKYKDLNAVRALILDEVHERTVHVDALLGLSSYMLTTSRRTDLYVVACSATLDPKTICDVFEGPSISEFRSSVDVMKRQRFDFGTTNIFELSRETFNRGIQVKGKVFDVIETDLSVKDPSLKRIVPWALQSVCKLLIEHSEEVVREGKPNPFNRGHMIVFFPTGTECNQANRYLMEVLKKAQEMASSVFKVDKSGHLSQKENILSKTPPNVAYFFDLARRLAMLTQEEALKLVKSFRFLEADPKKAWKRKMNMLVPRFLDEKKKDSDQNLKAKTRLFGVVPLVIHGKSPIEVQKLANAPIRHLKVLFTTNFAETAITIEGAKYVVDTSICKIQKYDPITRATVLETVKISESSRIQRRGRAGRTCEGRSIRLNWSGLRSSVDGDHDSSTPEMLRLDVSEIMLQLLLLGHKMSRLRLPSPPSDEALNTAERELKRIEAVDIYGSITPKGRELAQLPLNPLIGTAFIKAKERILRHQSKESHNRLISYLCVMCSFLEIGTGVYFEVRDDGEEKNSLLRMQDHYCDKKSDLVSFLHIFGAWCTDDFSVEFTKKVGLNNKVCITLKDKVMTLVRIFDLNLKEAFFDESVLRRGRKEELPIKLKSATELFEEREMKIAKRELDSEEEGEEEMKEEEKGEKDEGRKEDSYGDEKLSLDREAARRISSHLAMYILRNVGDKPKRAVLNDIHFDPFGKLELLYKTLDEENAIYALDRPGFCVTKAEDVPVSIFYMHKFKRGNSKIAGKISVCCENGNFAGDMQLVNVFPETSQYRPPISRRGSIAAVLDFLKGIGETPSSFVTSIQKPCDRLGLASEETLVMERSLDFVKPETFLAYISSSQARQLHRWNSQLLNDLIESQKSVLLPNCPVPRQCTMIGPGMSVKMIHLHSSDLPEGDALPTHVSAYPTEGMARMNRLFDPKNCCLVIGGNQKGKYVSSMSAAEAMKQYVIGEEIPIDSLCHQTQKSYERQIQGFTTQVMFTFEDPSRTGYPMIQVNAKENIDEIQASIGANYAYNASKMRRVADKDGYTKFTFGPKPGVIPLDLIKDELLNLSPDLFCSSYRTKGRSSYSSMVEFTDHRKSRFERELSIICGGALGKDIYPVEGGMARKNTDLTKNPVIYCMSRNRTSFYVDIFDPTVDSRVLEDLRGKIEAFLRSFFSDKVFGCSSTPLYSCDLSIPSGKKSFVRAMIQQLNHNFHDNMYPLRYEQLGRQNVLKIYSYSKSTLDSAQKYIIDSIQPKCEYILNVEDAAPLIYIDNAEMRKKRKSIEDKLCSDINAKLTRHHPRYYIDAKTKEKKAIQNRSCYIDFAGRVLNVYCDSGIPKDELFMIVDKIVCSELRTGKQWQVINLDDDQVSVIKKLRGIYYDYRKSLPRKKKGKAKKKGKDKKQKIPENPIKNKAIVRLMEMFTESLIRTVNLNQRSVLLCPKQYSMEVQLAVEAIKEYIDEHPDEYRSAKKDLTGCTMMCDDDYQRKLTLSCGCQMCISCVVETLQMNIKAGEGVSFSLDCLCCNNHHVPYTAVEIARACLIRDKPELFAQVAEILAFRKRDWSFDLSRCSSADCGRFHLKVGKDHSNPFVKKCIGCSKSICCKCGTHHDAGWDCTNPDASAYFIRLGFKQCPNCGRWIEKTEGCNHIGCSCGFHFCFKCPAGRAFGAKSSTEVYEHMTKVHGGYYH</sequence>
<evidence type="ECO:0000256" key="4">
    <source>
        <dbReference type="ARBA" id="ARBA00022741"/>
    </source>
</evidence>
<name>A0ABQ5K627_9EUKA</name>
<dbReference type="SUPFAM" id="SSF57850">
    <property type="entry name" value="RING/U-box"/>
    <property type="match status" value="1"/>
</dbReference>
<evidence type="ECO:0000256" key="9">
    <source>
        <dbReference type="ARBA" id="ARBA00022833"/>
    </source>
</evidence>
<dbReference type="SMART" id="SM00490">
    <property type="entry name" value="HELICc"/>
    <property type="match status" value="1"/>
</dbReference>
<proteinExistence type="predicted"/>
<keyword evidence="5" id="KW-0863">Zinc-finger</keyword>
<keyword evidence="10" id="KW-0067">ATP-binding</keyword>
<evidence type="ECO:0000256" key="3">
    <source>
        <dbReference type="ARBA" id="ARBA00022737"/>
    </source>
</evidence>
<evidence type="ECO:0000259" key="14">
    <source>
        <dbReference type="PROSITE" id="PS51873"/>
    </source>
</evidence>
<accession>A0ABQ5K627</accession>
<gene>
    <name evidence="15" type="ORF">ADUPG1_013755</name>
</gene>
<feature type="region of interest" description="Disordered" evidence="11">
    <location>
        <begin position="174"/>
        <end position="265"/>
    </location>
</feature>
<evidence type="ECO:0000313" key="16">
    <source>
        <dbReference type="Proteomes" id="UP001057375"/>
    </source>
</evidence>
<dbReference type="SMART" id="SM00487">
    <property type="entry name" value="DEXDc"/>
    <property type="match status" value="1"/>
</dbReference>
<dbReference type="PROSITE" id="PS51194">
    <property type="entry name" value="HELICASE_CTER"/>
    <property type="match status" value="1"/>
</dbReference>
<dbReference type="PANTHER" id="PTHR18934">
    <property type="entry name" value="ATP-DEPENDENT RNA HELICASE"/>
    <property type="match status" value="1"/>
</dbReference>
<evidence type="ECO:0000256" key="6">
    <source>
        <dbReference type="ARBA" id="ARBA00022786"/>
    </source>
</evidence>
<evidence type="ECO:0000256" key="7">
    <source>
        <dbReference type="ARBA" id="ARBA00022801"/>
    </source>
</evidence>
<reference evidence="15" key="1">
    <citation type="submission" date="2022-03" db="EMBL/GenBank/DDBJ databases">
        <title>Draft genome sequence of Aduncisulcus paluster, a free-living microaerophilic Fornicata.</title>
        <authorList>
            <person name="Yuyama I."/>
            <person name="Kume K."/>
            <person name="Tamura T."/>
            <person name="Inagaki Y."/>
            <person name="Hashimoto T."/>
        </authorList>
    </citation>
    <scope>NUCLEOTIDE SEQUENCE</scope>
    <source>
        <strain evidence="15">NY0171</strain>
    </source>
</reference>
<dbReference type="SMART" id="SM00847">
    <property type="entry name" value="HA2"/>
    <property type="match status" value="1"/>
</dbReference>
<dbReference type="InterPro" id="IPR001650">
    <property type="entry name" value="Helicase_C-like"/>
</dbReference>
<dbReference type="InterPro" id="IPR044066">
    <property type="entry name" value="TRIAD_supradom"/>
</dbReference>
<dbReference type="Proteomes" id="UP001057375">
    <property type="component" value="Unassembled WGS sequence"/>
</dbReference>
<keyword evidence="4" id="KW-0547">Nucleotide-binding</keyword>
<dbReference type="InterPro" id="IPR007502">
    <property type="entry name" value="Helicase-assoc_dom"/>
</dbReference>
<protein>
    <recommendedName>
        <fullName evidence="17">RNA helicase</fullName>
    </recommendedName>
</protein>
<evidence type="ECO:0000256" key="1">
    <source>
        <dbReference type="ARBA" id="ARBA00022679"/>
    </source>
</evidence>
<comment type="caution">
    <text evidence="15">The sequence shown here is derived from an EMBL/GenBank/DDBJ whole genome shotgun (WGS) entry which is preliminary data.</text>
</comment>
<feature type="domain" description="Helicase ATP-binding" evidence="12">
    <location>
        <begin position="671"/>
        <end position="867"/>
    </location>
</feature>
<keyword evidence="8" id="KW-0347">Helicase</keyword>
<keyword evidence="2" id="KW-0479">Metal-binding</keyword>
<keyword evidence="3" id="KW-0677">Repeat</keyword>
<feature type="compositionally biased region" description="Basic and acidic residues" evidence="11">
    <location>
        <begin position="222"/>
        <end position="233"/>
    </location>
</feature>
<evidence type="ECO:0000313" key="15">
    <source>
        <dbReference type="EMBL" id="GKT27306.1"/>
    </source>
</evidence>
<feature type="compositionally biased region" description="Basic and acidic residues" evidence="11">
    <location>
        <begin position="200"/>
        <end position="216"/>
    </location>
</feature>
<organism evidence="15 16">
    <name type="scientific">Aduncisulcus paluster</name>
    <dbReference type="NCBI Taxonomy" id="2918883"/>
    <lineage>
        <taxon>Eukaryota</taxon>
        <taxon>Metamonada</taxon>
        <taxon>Carpediemonas-like organisms</taxon>
        <taxon>Aduncisulcus</taxon>
    </lineage>
</organism>
<dbReference type="EMBL" id="BQXS01012731">
    <property type="protein sequence ID" value="GKT27306.1"/>
    <property type="molecule type" value="Genomic_DNA"/>
</dbReference>
<dbReference type="Pfam" id="PF01485">
    <property type="entry name" value="IBR"/>
    <property type="match status" value="1"/>
</dbReference>
<dbReference type="Pfam" id="PF00270">
    <property type="entry name" value="DEAD"/>
    <property type="match status" value="1"/>
</dbReference>
<keyword evidence="9" id="KW-0862">Zinc</keyword>
<keyword evidence="16" id="KW-1185">Reference proteome</keyword>
<feature type="compositionally biased region" description="Acidic residues" evidence="11">
    <location>
        <begin position="1415"/>
        <end position="1425"/>
    </location>
</feature>
<evidence type="ECO:0000256" key="5">
    <source>
        <dbReference type="ARBA" id="ARBA00022771"/>
    </source>
</evidence>
<keyword evidence="7" id="KW-0378">Hydrolase</keyword>
<dbReference type="CDD" id="cd22584">
    <property type="entry name" value="Rcat_RBR_unk"/>
    <property type="match status" value="1"/>
</dbReference>
<keyword evidence="6" id="KW-0833">Ubl conjugation pathway</keyword>
<dbReference type="SUPFAM" id="SSF52540">
    <property type="entry name" value="P-loop containing nucleoside triphosphate hydrolases"/>
    <property type="match status" value="2"/>
</dbReference>